<dbReference type="AlphaFoldDB" id="A0A1H0GWJ7"/>
<dbReference type="OrthoDB" id="1757919at2"/>
<dbReference type="InterPro" id="IPR050900">
    <property type="entry name" value="Transposase_IS3/IS150/IS904"/>
</dbReference>
<gene>
    <name evidence="2" type="ORF">SAMN05192585_15613</name>
</gene>
<proteinExistence type="predicted"/>
<dbReference type="InterPro" id="IPR001584">
    <property type="entry name" value="Integrase_cat-core"/>
</dbReference>
<dbReference type="GO" id="GO:0015074">
    <property type="term" value="P:DNA integration"/>
    <property type="evidence" value="ECO:0007669"/>
    <property type="project" value="InterPro"/>
</dbReference>
<feature type="non-terminal residue" evidence="2">
    <location>
        <position position="1"/>
    </location>
</feature>
<name>A0A1H0GWJ7_9FIRM</name>
<dbReference type="EMBL" id="FNID01000056">
    <property type="protein sequence ID" value="SDO11267.1"/>
    <property type="molecule type" value="Genomic_DNA"/>
</dbReference>
<dbReference type="RefSeq" id="WP_143008133.1">
    <property type="nucleotide sequence ID" value="NZ_FNID01000056.1"/>
</dbReference>
<dbReference type="SUPFAM" id="SSF53098">
    <property type="entry name" value="Ribonuclease H-like"/>
    <property type="match status" value="1"/>
</dbReference>
<organism evidence="2 3">
    <name type="scientific">Acetanaerobacterium elongatum</name>
    <dbReference type="NCBI Taxonomy" id="258515"/>
    <lineage>
        <taxon>Bacteria</taxon>
        <taxon>Bacillati</taxon>
        <taxon>Bacillota</taxon>
        <taxon>Clostridia</taxon>
        <taxon>Eubacteriales</taxon>
        <taxon>Oscillospiraceae</taxon>
        <taxon>Acetanaerobacterium</taxon>
    </lineage>
</organism>
<keyword evidence="3" id="KW-1185">Reference proteome</keyword>
<evidence type="ECO:0000313" key="3">
    <source>
        <dbReference type="Proteomes" id="UP000199182"/>
    </source>
</evidence>
<dbReference type="InterPro" id="IPR012337">
    <property type="entry name" value="RNaseH-like_sf"/>
</dbReference>
<reference evidence="2 3" key="1">
    <citation type="submission" date="2016-10" db="EMBL/GenBank/DDBJ databases">
        <authorList>
            <person name="de Groot N.N."/>
        </authorList>
    </citation>
    <scope>NUCLEOTIDE SEQUENCE [LARGE SCALE GENOMIC DNA]</scope>
    <source>
        <strain evidence="2 3">CGMCC 1.5012</strain>
    </source>
</reference>
<dbReference type="PANTHER" id="PTHR46889">
    <property type="entry name" value="TRANSPOSASE INSF FOR INSERTION SEQUENCE IS3B-RELATED"/>
    <property type="match status" value="1"/>
</dbReference>
<evidence type="ECO:0000259" key="1">
    <source>
        <dbReference type="Pfam" id="PF13683"/>
    </source>
</evidence>
<sequence>LEKAGMTQSMSRVAHCIDNGPMEGFWGILKRERYYGRRFTSKQKLIQMIESYISYYNTRRVQRNLGVLTPLEKFNLYFAA</sequence>
<dbReference type="InterPro" id="IPR036397">
    <property type="entry name" value="RNaseH_sf"/>
</dbReference>
<dbReference type="Proteomes" id="UP000199182">
    <property type="component" value="Unassembled WGS sequence"/>
</dbReference>
<protein>
    <submittedName>
        <fullName evidence="2">Integrase core domain-containing protein</fullName>
    </submittedName>
</protein>
<accession>A0A1H0GWJ7</accession>
<feature type="domain" description="Integrase catalytic" evidence="1">
    <location>
        <begin position="5"/>
        <end position="70"/>
    </location>
</feature>
<dbReference type="Gene3D" id="3.30.420.10">
    <property type="entry name" value="Ribonuclease H-like superfamily/Ribonuclease H"/>
    <property type="match status" value="1"/>
</dbReference>
<dbReference type="GO" id="GO:0003676">
    <property type="term" value="F:nucleic acid binding"/>
    <property type="evidence" value="ECO:0007669"/>
    <property type="project" value="InterPro"/>
</dbReference>
<dbReference type="Pfam" id="PF13683">
    <property type="entry name" value="rve_3"/>
    <property type="match status" value="1"/>
</dbReference>
<evidence type="ECO:0000313" key="2">
    <source>
        <dbReference type="EMBL" id="SDO11267.1"/>
    </source>
</evidence>
<dbReference type="PANTHER" id="PTHR46889:SF4">
    <property type="entry name" value="TRANSPOSASE INSO FOR INSERTION SEQUENCE ELEMENT IS911B-RELATED"/>
    <property type="match status" value="1"/>
</dbReference>